<name>A0AAW6TYU3_9BACT</name>
<evidence type="ECO:0000313" key="1">
    <source>
        <dbReference type="EMBL" id="MDI6448591.1"/>
    </source>
</evidence>
<proteinExistence type="predicted"/>
<dbReference type="EMBL" id="JASCXX010000005">
    <property type="protein sequence ID" value="MDI6448591.1"/>
    <property type="molecule type" value="Genomic_DNA"/>
</dbReference>
<accession>A0AAW6TYU3</accession>
<sequence>MDKHELRAIQGFLSAVGEGLEADRDGVTLRDRLSELSRIIQRLMSARVGAGSLRAKVHLATLERTARRYRRRIAVKLNEGRRPG</sequence>
<keyword evidence="2" id="KW-1185">Reference proteome</keyword>
<dbReference type="RefSeq" id="WP_349244002.1">
    <property type="nucleotide sequence ID" value="NZ_JASCXX010000005.1"/>
</dbReference>
<comment type="caution">
    <text evidence="1">The sequence shown here is derived from an EMBL/GenBank/DDBJ whole genome shotgun (WGS) entry which is preliminary data.</text>
</comment>
<reference evidence="1" key="1">
    <citation type="submission" date="2023-05" db="EMBL/GenBank/DDBJ databases">
        <title>Anaerotaeda fermentans gen. nov., sp. nov., a novel anaerobic planctomycete of the new family within the order Sedimentisphaerales isolated from Taman Peninsula, Russia.</title>
        <authorList>
            <person name="Khomyakova M.A."/>
            <person name="Merkel A.Y."/>
            <person name="Slobodkin A.I."/>
        </authorList>
    </citation>
    <scope>NUCLEOTIDE SEQUENCE</scope>
    <source>
        <strain evidence="1">M17dextr</strain>
    </source>
</reference>
<dbReference type="Proteomes" id="UP001431776">
    <property type="component" value="Unassembled WGS sequence"/>
</dbReference>
<dbReference type="AlphaFoldDB" id="A0AAW6TYU3"/>
<gene>
    <name evidence="1" type="ORF">QJ522_06010</name>
</gene>
<protein>
    <submittedName>
        <fullName evidence="1">Uncharacterized protein</fullName>
    </submittedName>
</protein>
<evidence type="ECO:0000313" key="2">
    <source>
        <dbReference type="Proteomes" id="UP001431776"/>
    </source>
</evidence>
<organism evidence="1 2">
    <name type="scientific">Anaerobaca lacustris</name>
    <dbReference type="NCBI Taxonomy" id="3044600"/>
    <lineage>
        <taxon>Bacteria</taxon>
        <taxon>Pseudomonadati</taxon>
        <taxon>Planctomycetota</taxon>
        <taxon>Phycisphaerae</taxon>
        <taxon>Sedimentisphaerales</taxon>
        <taxon>Anaerobacaceae</taxon>
        <taxon>Anaerobaca</taxon>
    </lineage>
</organism>